<evidence type="ECO:0000256" key="1">
    <source>
        <dbReference type="ARBA" id="ARBA00010945"/>
    </source>
</evidence>
<reference evidence="4 5" key="1">
    <citation type="submission" date="2016-10" db="EMBL/GenBank/DDBJ databases">
        <authorList>
            <person name="de Groot N.N."/>
        </authorList>
    </citation>
    <scope>NUCLEOTIDE SEQUENCE [LARGE SCALE GENOMIC DNA]</scope>
    <source>
        <strain evidence="4 5">AB35.6</strain>
    </source>
</reference>
<protein>
    <submittedName>
        <fullName evidence="4">Protein ImuB</fullName>
    </submittedName>
</protein>
<evidence type="ECO:0000256" key="2">
    <source>
        <dbReference type="ARBA" id="ARBA00022763"/>
    </source>
</evidence>
<dbReference type="PANTHER" id="PTHR35369">
    <property type="entry name" value="BLR3025 PROTEIN-RELATED"/>
    <property type="match status" value="1"/>
</dbReference>
<dbReference type="PROSITE" id="PS50173">
    <property type="entry name" value="UMUC"/>
    <property type="match status" value="1"/>
</dbReference>
<dbReference type="InterPro" id="IPR043502">
    <property type="entry name" value="DNA/RNA_pol_sf"/>
</dbReference>
<gene>
    <name evidence="4" type="ORF">SAMN05443244_3899</name>
</gene>
<dbReference type="Gene3D" id="3.40.1170.60">
    <property type="match status" value="1"/>
</dbReference>
<dbReference type="AlphaFoldDB" id="A0A1H4TZG8"/>
<keyword evidence="2" id="KW-0227">DNA damage</keyword>
<feature type="domain" description="UmuC" evidence="3">
    <location>
        <begin position="6"/>
        <end position="104"/>
    </location>
</feature>
<dbReference type="InterPro" id="IPR001126">
    <property type="entry name" value="UmuC"/>
</dbReference>
<dbReference type="RefSeq" id="WP_074656172.1">
    <property type="nucleotide sequence ID" value="NZ_FNSD01000001.1"/>
</dbReference>
<evidence type="ECO:0000313" key="5">
    <source>
        <dbReference type="Proteomes" id="UP000182409"/>
    </source>
</evidence>
<organism evidence="4 5">
    <name type="scientific">Terriglobus roseus</name>
    <dbReference type="NCBI Taxonomy" id="392734"/>
    <lineage>
        <taxon>Bacteria</taxon>
        <taxon>Pseudomonadati</taxon>
        <taxon>Acidobacteriota</taxon>
        <taxon>Terriglobia</taxon>
        <taxon>Terriglobales</taxon>
        <taxon>Acidobacteriaceae</taxon>
        <taxon>Terriglobus</taxon>
    </lineage>
</organism>
<comment type="similarity">
    <text evidence="1">Belongs to the DNA polymerase type-Y family.</text>
</comment>
<evidence type="ECO:0000259" key="3">
    <source>
        <dbReference type="PROSITE" id="PS50173"/>
    </source>
</evidence>
<dbReference type="InterPro" id="IPR050356">
    <property type="entry name" value="SulA_CellDiv_inhibitor"/>
</dbReference>
<dbReference type="Proteomes" id="UP000182409">
    <property type="component" value="Unassembled WGS sequence"/>
</dbReference>
<proteinExistence type="inferred from homology"/>
<sequence>MVSPVYLAVHVPEFSAQALLRLRPELRRKPVAVVKGVPPLQQVCSANPEARAMGVENGITRAQLDAFDGLSIFPASSAEYACARSALLETASVFTPRIQVQPESDAAFAILLDMTGTTWMWGEAASMVQHVAHAIRSIRLSARFVTSSNAHTALCLASVARRGPLVVRAGEEAKALAQLPMSSLPLTAEQAEALSLWGLGTLGDLASLSVHAVTARLGQAGKRLHAIASGSEPHFFVPQEAEFLLQESMEFDEPVELLDSILFVLSPMLLQLIGRAANRSYALASVTTQLKLEGGGEHTRVLQPALPSSERTALLKLLHLDLQAHPPAAGVIGVCLSAQPGDRGQVQAGLFAPQLPEAMPLEVTLARIAAMVGEEHVGRARLLDTHADTTFAMERFVAPKVSHASKGRSCASAAMALRRCRPPQTLQVVTRDRRYSPRPLSFYFGGRYYVVVQAYGPWRRSGDWWSAEVWSCEEWDVCARCDGADALLCVLKHNRLSKEWTMDALYD</sequence>
<evidence type="ECO:0000313" key="4">
    <source>
        <dbReference type="EMBL" id="SEC61421.1"/>
    </source>
</evidence>
<dbReference type="Pfam" id="PF00817">
    <property type="entry name" value="IMS"/>
    <property type="match status" value="1"/>
</dbReference>
<dbReference type="SUPFAM" id="SSF56672">
    <property type="entry name" value="DNA/RNA polymerases"/>
    <property type="match status" value="1"/>
</dbReference>
<name>A0A1H4TZG8_9BACT</name>
<dbReference type="InterPro" id="IPR043128">
    <property type="entry name" value="Rev_trsase/Diguanyl_cyclase"/>
</dbReference>
<dbReference type="GO" id="GO:0006281">
    <property type="term" value="P:DNA repair"/>
    <property type="evidence" value="ECO:0007669"/>
    <property type="project" value="InterPro"/>
</dbReference>
<dbReference type="PANTHER" id="PTHR35369:SF2">
    <property type="entry name" value="BLR3025 PROTEIN"/>
    <property type="match status" value="1"/>
</dbReference>
<dbReference type="Gene3D" id="3.30.70.270">
    <property type="match status" value="1"/>
</dbReference>
<accession>A0A1H4TZG8</accession>
<dbReference type="EMBL" id="FNSD01000001">
    <property type="protein sequence ID" value="SEC61421.1"/>
    <property type="molecule type" value="Genomic_DNA"/>
</dbReference>